<evidence type="ECO:0000256" key="4">
    <source>
        <dbReference type="ARBA" id="ARBA00022461"/>
    </source>
</evidence>
<proteinExistence type="inferred from homology"/>
<dbReference type="GO" id="GO:0015280">
    <property type="term" value="F:ligand-gated sodium channel activity"/>
    <property type="evidence" value="ECO:0007669"/>
    <property type="project" value="TreeGrafter"/>
</dbReference>
<keyword evidence="7" id="KW-0915">Sodium</keyword>
<dbReference type="PANTHER" id="PTHR11690:SF288">
    <property type="entry name" value="AMILORIDE-SENSITIVE NA+ CHANNEL-RELATED"/>
    <property type="match status" value="1"/>
</dbReference>
<keyword evidence="9" id="KW-0472">Membrane</keyword>
<dbReference type="AlphaFoldDB" id="A0AAV8VSE0"/>
<dbReference type="Pfam" id="PF00858">
    <property type="entry name" value="ASC"/>
    <property type="match status" value="2"/>
</dbReference>
<evidence type="ECO:0000256" key="11">
    <source>
        <dbReference type="ARBA" id="ARBA00023303"/>
    </source>
</evidence>
<comment type="caution">
    <text evidence="13">The sequence shown here is derived from an EMBL/GenBank/DDBJ whole genome shotgun (WGS) entry which is preliminary data.</text>
</comment>
<evidence type="ECO:0000256" key="6">
    <source>
        <dbReference type="ARBA" id="ARBA00022989"/>
    </source>
</evidence>
<evidence type="ECO:0000313" key="14">
    <source>
        <dbReference type="Proteomes" id="UP001159042"/>
    </source>
</evidence>
<keyword evidence="6" id="KW-1133">Transmembrane helix</keyword>
<gene>
    <name evidence="13" type="ORF">NQ315_005858</name>
</gene>
<dbReference type="PANTHER" id="PTHR11690">
    <property type="entry name" value="AMILORIDE-SENSITIVE SODIUM CHANNEL-RELATED"/>
    <property type="match status" value="1"/>
</dbReference>
<keyword evidence="8 12" id="KW-0406">Ion transport</keyword>
<evidence type="ECO:0000256" key="3">
    <source>
        <dbReference type="ARBA" id="ARBA00022448"/>
    </source>
</evidence>
<evidence type="ECO:0000256" key="7">
    <source>
        <dbReference type="ARBA" id="ARBA00023053"/>
    </source>
</evidence>
<keyword evidence="11 12" id="KW-0407">Ion channel</keyword>
<sequence>MDEGNRTYKRYQGLMKNIRSYCREYCDYTGIHGFKYFGERRSLCENLVVCIGVIYKTYIKWQFSPVIVNFATEEKNIYQIPFPAVTICHEVKISREYFNYSKNLKAIADGETLSPENLKKLQYMSLLCSEGKTHYDKIPKINITDDDFYNFLDKGSAEFFDKCIWMGNVYPCYEIFYPIITDEGLCFTFNMLNKEDFCRDVEMPQPVNQKYQQMYKSRKVEDWTIGYGYGDLAGVDTYPRRALLAGSTNALIVNLNVSMADLDYAFIVAISPTEIITSDDVKEYSVSKRKCFFQSEKRLKFFKYYTQYNCKLECLTNITLKICGCVAFYMPHNLDMAGLQHSINTENNKRDNFDSRLKCDCSPMCASVEYNVEITEIDYDWYKEFESLGYGKMDDEE</sequence>
<accession>A0AAV8VSE0</accession>
<evidence type="ECO:0000256" key="8">
    <source>
        <dbReference type="ARBA" id="ARBA00023065"/>
    </source>
</evidence>
<evidence type="ECO:0000256" key="10">
    <source>
        <dbReference type="ARBA" id="ARBA00023201"/>
    </source>
</evidence>
<keyword evidence="14" id="KW-1185">Reference proteome</keyword>
<comment type="similarity">
    <text evidence="2 12">Belongs to the amiloride-sensitive sodium channel (TC 1.A.6) family.</text>
</comment>
<dbReference type="InterPro" id="IPR001873">
    <property type="entry name" value="ENaC"/>
</dbReference>
<evidence type="ECO:0008006" key="15">
    <source>
        <dbReference type="Google" id="ProtNLM"/>
    </source>
</evidence>
<protein>
    <recommendedName>
        <fullName evidence="15">Sodium channel protein Nach</fullName>
    </recommendedName>
</protein>
<evidence type="ECO:0000256" key="2">
    <source>
        <dbReference type="ARBA" id="ARBA00007193"/>
    </source>
</evidence>
<comment type="subcellular location">
    <subcellularLocation>
        <location evidence="1">Membrane</location>
        <topology evidence="1">Multi-pass membrane protein</topology>
    </subcellularLocation>
</comment>
<evidence type="ECO:0000256" key="12">
    <source>
        <dbReference type="RuleBase" id="RU000679"/>
    </source>
</evidence>
<dbReference type="GO" id="GO:0005886">
    <property type="term" value="C:plasma membrane"/>
    <property type="evidence" value="ECO:0007669"/>
    <property type="project" value="TreeGrafter"/>
</dbReference>
<dbReference type="Proteomes" id="UP001159042">
    <property type="component" value="Unassembled WGS sequence"/>
</dbReference>
<dbReference type="EMBL" id="JANEYG010000039">
    <property type="protein sequence ID" value="KAJ8916851.1"/>
    <property type="molecule type" value="Genomic_DNA"/>
</dbReference>
<keyword evidence="10 12" id="KW-0739">Sodium transport</keyword>
<evidence type="ECO:0000256" key="9">
    <source>
        <dbReference type="ARBA" id="ARBA00023136"/>
    </source>
</evidence>
<keyword evidence="5 12" id="KW-0812">Transmembrane</keyword>
<name>A0AAV8VSE0_9CUCU</name>
<organism evidence="13 14">
    <name type="scientific">Exocentrus adspersus</name>
    <dbReference type="NCBI Taxonomy" id="1586481"/>
    <lineage>
        <taxon>Eukaryota</taxon>
        <taxon>Metazoa</taxon>
        <taxon>Ecdysozoa</taxon>
        <taxon>Arthropoda</taxon>
        <taxon>Hexapoda</taxon>
        <taxon>Insecta</taxon>
        <taxon>Pterygota</taxon>
        <taxon>Neoptera</taxon>
        <taxon>Endopterygota</taxon>
        <taxon>Coleoptera</taxon>
        <taxon>Polyphaga</taxon>
        <taxon>Cucujiformia</taxon>
        <taxon>Chrysomeloidea</taxon>
        <taxon>Cerambycidae</taxon>
        <taxon>Lamiinae</taxon>
        <taxon>Acanthocinini</taxon>
        <taxon>Exocentrus</taxon>
    </lineage>
</organism>
<keyword evidence="4 12" id="KW-0894">Sodium channel</keyword>
<evidence type="ECO:0000313" key="13">
    <source>
        <dbReference type="EMBL" id="KAJ8916851.1"/>
    </source>
</evidence>
<evidence type="ECO:0000256" key="1">
    <source>
        <dbReference type="ARBA" id="ARBA00004141"/>
    </source>
</evidence>
<reference evidence="13 14" key="1">
    <citation type="journal article" date="2023" name="Insect Mol. Biol.">
        <title>Genome sequencing provides insights into the evolution of gene families encoding plant cell wall-degrading enzymes in longhorned beetles.</title>
        <authorList>
            <person name="Shin N.R."/>
            <person name="Okamura Y."/>
            <person name="Kirsch R."/>
            <person name="Pauchet Y."/>
        </authorList>
    </citation>
    <scope>NUCLEOTIDE SEQUENCE [LARGE SCALE GENOMIC DNA]</scope>
    <source>
        <strain evidence="13">EAD_L_NR</strain>
    </source>
</reference>
<evidence type="ECO:0000256" key="5">
    <source>
        <dbReference type="ARBA" id="ARBA00022692"/>
    </source>
</evidence>
<keyword evidence="3 12" id="KW-0813">Transport</keyword>
<dbReference type="Gene3D" id="1.10.287.820">
    <property type="entry name" value="Acid-sensing ion channel domain"/>
    <property type="match status" value="1"/>
</dbReference>